<comment type="caution">
    <text evidence="2">The sequence shown here is derived from an EMBL/GenBank/DDBJ whole genome shotgun (WGS) entry which is preliminary data.</text>
</comment>
<reference evidence="2" key="1">
    <citation type="submission" date="2020-11" db="EMBL/GenBank/DDBJ databases">
        <title>Nocardia NEAU-351.nov., a novel actinomycete isolated from the cow dung.</title>
        <authorList>
            <person name="Zhang X."/>
        </authorList>
    </citation>
    <scope>NUCLEOTIDE SEQUENCE</scope>
    <source>
        <strain evidence="2">NEAU-351</strain>
    </source>
</reference>
<organism evidence="2 3">
    <name type="scientific">Nocardia bovistercoris</name>
    <dbReference type="NCBI Taxonomy" id="2785916"/>
    <lineage>
        <taxon>Bacteria</taxon>
        <taxon>Bacillati</taxon>
        <taxon>Actinomycetota</taxon>
        <taxon>Actinomycetes</taxon>
        <taxon>Mycobacteriales</taxon>
        <taxon>Nocardiaceae</taxon>
        <taxon>Nocardia</taxon>
    </lineage>
</organism>
<gene>
    <name evidence="2" type="ORF">IT779_29150</name>
</gene>
<dbReference type="AlphaFoldDB" id="A0A931IH88"/>
<protein>
    <submittedName>
        <fullName evidence="2">WhiB family transcriptional regulator</fullName>
    </submittedName>
</protein>
<proteinExistence type="predicted"/>
<dbReference type="InterPro" id="IPR034768">
    <property type="entry name" value="4FE4S_WBL"/>
</dbReference>
<dbReference type="Pfam" id="PF02467">
    <property type="entry name" value="Whib"/>
    <property type="match status" value="1"/>
</dbReference>
<dbReference type="EMBL" id="JADMLG010000015">
    <property type="protein sequence ID" value="MBH0780346.1"/>
    <property type="molecule type" value="Genomic_DNA"/>
</dbReference>
<dbReference type="Proteomes" id="UP000655751">
    <property type="component" value="Unassembled WGS sequence"/>
</dbReference>
<evidence type="ECO:0000313" key="3">
    <source>
        <dbReference type="Proteomes" id="UP000655751"/>
    </source>
</evidence>
<name>A0A931IH88_9NOCA</name>
<accession>A0A931IH88</accession>
<evidence type="ECO:0000313" key="2">
    <source>
        <dbReference type="EMBL" id="MBH0780346.1"/>
    </source>
</evidence>
<sequence length="112" mass="11610">MSGTVLPDPTTFPDRACRGVPLDVFFPSRRKPDADARAKAICAGCPRLAACAAWAIPEVLAGRLSYSITAGVPMPPLTGGGVSPRKALREEAAAALAEVVRTARPIRLEGAA</sequence>
<dbReference type="RefSeq" id="WP_196152660.1">
    <property type="nucleotide sequence ID" value="NZ_JADMLG010000015.1"/>
</dbReference>
<evidence type="ECO:0000259" key="1">
    <source>
        <dbReference type="PROSITE" id="PS51674"/>
    </source>
</evidence>
<dbReference type="PROSITE" id="PS51674">
    <property type="entry name" value="4FE4S_WBL"/>
    <property type="match status" value="1"/>
</dbReference>
<keyword evidence="3" id="KW-1185">Reference proteome</keyword>
<feature type="domain" description="4Fe-4S Wbl-type" evidence="1">
    <location>
        <begin position="16"/>
        <end position="79"/>
    </location>
</feature>